<keyword evidence="1" id="KW-0812">Transmembrane</keyword>
<name>F4KW83_HALH1</name>
<organism evidence="3 4">
    <name type="scientific">Haliscomenobacter hydrossis (strain ATCC 27775 / DSM 1100 / LMG 10767 / O)</name>
    <dbReference type="NCBI Taxonomy" id="760192"/>
    <lineage>
        <taxon>Bacteria</taxon>
        <taxon>Pseudomonadati</taxon>
        <taxon>Bacteroidota</taxon>
        <taxon>Saprospiria</taxon>
        <taxon>Saprospirales</taxon>
        <taxon>Haliscomenobacteraceae</taxon>
        <taxon>Haliscomenobacter</taxon>
    </lineage>
</organism>
<feature type="transmembrane region" description="Helical" evidence="1">
    <location>
        <begin position="33"/>
        <end position="55"/>
    </location>
</feature>
<dbReference type="OrthoDB" id="1524472at2"/>
<dbReference type="HOGENOM" id="CLU_104197_1_0_10"/>
<evidence type="ECO:0000259" key="2">
    <source>
        <dbReference type="Pfam" id="PF03703"/>
    </source>
</evidence>
<evidence type="ECO:0000313" key="3">
    <source>
        <dbReference type="EMBL" id="AEE49271.1"/>
    </source>
</evidence>
<dbReference type="RefSeq" id="WP_013763825.1">
    <property type="nucleotide sequence ID" value="NC_015510.1"/>
</dbReference>
<dbReference type="eggNOG" id="COG3402">
    <property type="taxonomic scope" value="Bacteria"/>
</dbReference>
<dbReference type="KEGG" id="hhy:Halhy_1376"/>
<dbReference type="PANTHER" id="PTHR34473">
    <property type="entry name" value="UPF0699 TRANSMEMBRANE PROTEIN YDBS"/>
    <property type="match status" value="1"/>
</dbReference>
<dbReference type="AlphaFoldDB" id="F4KW83"/>
<keyword evidence="4" id="KW-1185">Reference proteome</keyword>
<keyword evidence="1" id="KW-0472">Membrane</keyword>
<keyword evidence="1" id="KW-1133">Transmembrane helix</keyword>
<dbReference type="STRING" id="760192.Halhy_1376"/>
<feature type="domain" description="YdbS-like PH" evidence="2">
    <location>
        <begin position="89"/>
        <end position="164"/>
    </location>
</feature>
<reference key="2">
    <citation type="submission" date="2011-04" db="EMBL/GenBank/DDBJ databases">
        <title>Complete sequence of chromosome of Haliscomenobacter hydrossis DSM 1100.</title>
        <authorList>
            <consortium name="US DOE Joint Genome Institute (JGI-PGF)"/>
            <person name="Lucas S."/>
            <person name="Han J."/>
            <person name="Lapidus A."/>
            <person name="Bruce D."/>
            <person name="Goodwin L."/>
            <person name="Pitluck S."/>
            <person name="Peters L."/>
            <person name="Kyrpides N."/>
            <person name="Mavromatis K."/>
            <person name="Ivanova N."/>
            <person name="Ovchinnikova G."/>
            <person name="Pagani I."/>
            <person name="Daligault H."/>
            <person name="Detter J.C."/>
            <person name="Han C."/>
            <person name="Land M."/>
            <person name="Hauser L."/>
            <person name="Markowitz V."/>
            <person name="Cheng J.-F."/>
            <person name="Hugenholtz P."/>
            <person name="Woyke T."/>
            <person name="Wu D."/>
            <person name="Verbarg S."/>
            <person name="Frueling A."/>
            <person name="Brambilla E."/>
            <person name="Klenk H.-P."/>
            <person name="Eisen J.A."/>
        </authorList>
    </citation>
    <scope>NUCLEOTIDE SEQUENCE</scope>
    <source>
        <strain>DSM 1100</strain>
    </source>
</reference>
<dbReference type="EMBL" id="CP002691">
    <property type="protein sequence ID" value="AEE49271.1"/>
    <property type="molecule type" value="Genomic_DNA"/>
</dbReference>
<accession>F4KW83</accession>
<evidence type="ECO:0000313" key="4">
    <source>
        <dbReference type="Proteomes" id="UP000008461"/>
    </source>
</evidence>
<sequence length="172" mass="19598">MLFENQQIATAELPSVETVQFQSLPPQALKLRTIGWCITQGLILLILLGVMLFGAVFKQKWPWLLVFGAWALQAIYFFWMARRRFYREGYAVREKDIIHIKGYWLRTQLTVPYNRVQHVEIEQGPLARAFGLGGISVYTAGDSGGDLSISGIEYAEAERIKQFIAQKVGNDE</sequence>
<protein>
    <submittedName>
        <fullName evidence="3">Membrane-flanked domain DUF304</fullName>
    </submittedName>
</protein>
<dbReference type="InterPro" id="IPR005182">
    <property type="entry name" value="YdbS-like_PH"/>
</dbReference>
<reference evidence="3 4" key="1">
    <citation type="journal article" date="2011" name="Stand. Genomic Sci.">
        <title>Complete genome sequence of Haliscomenobacter hydrossis type strain (O).</title>
        <authorList>
            <consortium name="US DOE Joint Genome Institute (JGI-PGF)"/>
            <person name="Daligault H."/>
            <person name="Lapidus A."/>
            <person name="Zeytun A."/>
            <person name="Nolan M."/>
            <person name="Lucas S."/>
            <person name="Del Rio T.G."/>
            <person name="Tice H."/>
            <person name="Cheng J.F."/>
            <person name="Tapia R."/>
            <person name="Han C."/>
            <person name="Goodwin L."/>
            <person name="Pitluck S."/>
            <person name="Liolios K."/>
            <person name="Pagani I."/>
            <person name="Ivanova N."/>
            <person name="Huntemann M."/>
            <person name="Mavromatis K."/>
            <person name="Mikhailova N."/>
            <person name="Pati A."/>
            <person name="Chen A."/>
            <person name="Palaniappan K."/>
            <person name="Land M."/>
            <person name="Hauser L."/>
            <person name="Brambilla E.M."/>
            <person name="Rohde M."/>
            <person name="Verbarg S."/>
            <person name="Goker M."/>
            <person name="Bristow J."/>
            <person name="Eisen J.A."/>
            <person name="Markowitz V."/>
            <person name="Hugenholtz P."/>
            <person name="Kyrpides N.C."/>
            <person name="Klenk H.P."/>
            <person name="Woyke T."/>
        </authorList>
    </citation>
    <scope>NUCLEOTIDE SEQUENCE [LARGE SCALE GENOMIC DNA]</scope>
    <source>
        <strain evidence="4">ATCC 27775 / DSM 1100 / LMG 10767 / O</strain>
    </source>
</reference>
<evidence type="ECO:0000256" key="1">
    <source>
        <dbReference type="SAM" id="Phobius"/>
    </source>
</evidence>
<feature type="transmembrane region" description="Helical" evidence="1">
    <location>
        <begin position="61"/>
        <end position="79"/>
    </location>
</feature>
<gene>
    <name evidence="3" type="ordered locus">Halhy_1376</name>
</gene>
<proteinExistence type="predicted"/>
<dbReference type="Proteomes" id="UP000008461">
    <property type="component" value="Chromosome"/>
</dbReference>
<dbReference type="PANTHER" id="PTHR34473:SF2">
    <property type="entry name" value="UPF0699 TRANSMEMBRANE PROTEIN YDBT"/>
    <property type="match status" value="1"/>
</dbReference>
<dbReference type="Pfam" id="PF03703">
    <property type="entry name" value="bPH_2"/>
    <property type="match status" value="1"/>
</dbReference>